<protein>
    <submittedName>
        <fullName evidence="1">Uncharacterized protein</fullName>
    </submittedName>
</protein>
<proteinExistence type="predicted"/>
<reference evidence="1 2" key="1">
    <citation type="journal article" date="2017" name="Curr. Biol.">
        <title>Genome architecture and evolution of a unichromosomal asexual nematode.</title>
        <authorList>
            <person name="Fradin H."/>
            <person name="Zegar C."/>
            <person name="Gutwein M."/>
            <person name="Lucas J."/>
            <person name="Kovtun M."/>
            <person name="Corcoran D."/>
            <person name="Baugh L.R."/>
            <person name="Kiontke K."/>
            <person name="Gunsalus K."/>
            <person name="Fitch D.H."/>
            <person name="Piano F."/>
        </authorList>
    </citation>
    <scope>NUCLEOTIDE SEQUENCE [LARGE SCALE GENOMIC DNA]</scope>
    <source>
        <strain evidence="1">PF1309</strain>
    </source>
</reference>
<sequence length="184" mass="20064">MQKAFDHLEAAMTILDAEGQTAAAAQLDHVMQMHRDPALRGRAGDAGIGGDLADADAAPLRFRQIDAYQYRSDRVRAQIGSEQPDARLMDMADAEGEQGRDQAIGVGEARDEQIGRDRRAIRAQIAFLEPERRGAVLQHRKHIDAALQIARVGNVAKRGADDIALLALEQIKKGLVGLKDDPLQ</sequence>
<evidence type="ECO:0000313" key="2">
    <source>
        <dbReference type="Proteomes" id="UP000218231"/>
    </source>
</evidence>
<evidence type="ECO:0000313" key="1">
    <source>
        <dbReference type="EMBL" id="PAV66668.1"/>
    </source>
</evidence>
<name>A0A2A2JYC0_9BILA</name>
<gene>
    <name evidence="1" type="ORF">WR25_11179</name>
</gene>
<comment type="caution">
    <text evidence="1">The sequence shown here is derived from an EMBL/GenBank/DDBJ whole genome shotgun (WGS) entry which is preliminary data.</text>
</comment>
<keyword evidence="2" id="KW-1185">Reference proteome</keyword>
<accession>A0A2A2JYC0</accession>
<dbReference type="EMBL" id="LIAE01010051">
    <property type="protein sequence ID" value="PAV66668.1"/>
    <property type="molecule type" value="Genomic_DNA"/>
</dbReference>
<organism evidence="1 2">
    <name type="scientific">Diploscapter pachys</name>
    <dbReference type="NCBI Taxonomy" id="2018661"/>
    <lineage>
        <taxon>Eukaryota</taxon>
        <taxon>Metazoa</taxon>
        <taxon>Ecdysozoa</taxon>
        <taxon>Nematoda</taxon>
        <taxon>Chromadorea</taxon>
        <taxon>Rhabditida</taxon>
        <taxon>Rhabditina</taxon>
        <taxon>Rhabditomorpha</taxon>
        <taxon>Rhabditoidea</taxon>
        <taxon>Rhabditidae</taxon>
        <taxon>Diploscapter</taxon>
    </lineage>
</organism>
<dbReference type="Proteomes" id="UP000218231">
    <property type="component" value="Unassembled WGS sequence"/>
</dbReference>
<dbReference type="AlphaFoldDB" id="A0A2A2JYC0"/>